<evidence type="ECO:0000256" key="3">
    <source>
        <dbReference type="ARBA" id="ARBA00007812"/>
    </source>
</evidence>
<dbReference type="Pfam" id="PF02776">
    <property type="entry name" value="TPP_enzyme_N"/>
    <property type="match status" value="1"/>
</dbReference>
<evidence type="ECO:0000256" key="4">
    <source>
        <dbReference type="ARBA" id="ARBA00013145"/>
    </source>
</evidence>
<evidence type="ECO:0000256" key="2">
    <source>
        <dbReference type="ARBA" id="ARBA00005025"/>
    </source>
</evidence>
<comment type="pathway">
    <text evidence="1">Amino-acid biosynthesis; L-isoleucine biosynthesis; L-isoleucine from 2-oxobutanoate: step 1/4.</text>
</comment>
<keyword evidence="8" id="KW-0786">Thiamine pyrophosphate</keyword>
<dbReference type="GO" id="GO:0009099">
    <property type="term" value="P:L-valine biosynthetic process"/>
    <property type="evidence" value="ECO:0007669"/>
    <property type="project" value="UniProtKB-UniPathway"/>
</dbReference>
<dbReference type="InterPro" id="IPR029035">
    <property type="entry name" value="DHS-like_NAD/FAD-binding_dom"/>
</dbReference>
<reference evidence="14 15" key="2">
    <citation type="journal article" date="2012" name="Nucleic Acids Res.">
        <title>Massive gene acquisitions in Mycobacterium indicus pranii provide a perspective on mycobacterial evolution.</title>
        <authorList>
            <person name="Saini V."/>
            <person name="Raghuvanshi S."/>
            <person name="Khurana J.P."/>
            <person name="Ahmed N."/>
            <person name="Hasnain S.E."/>
            <person name="Tyagi A.K."/>
            <person name="Tyagi A.K."/>
        </authorList>
    </citation>
    <scope>NUCLEOTIDE SEQUENCE [LARGE SCALE GENOMIC DNA]</scope>
    <source>
        <strain evidence="15">DSM 45239 / MTCC 9506</strain>
    </source>
</reference>
<dbReference type="GO" id="GO:0009097">
    <property type="term" value="P:isoleucine biosynthetic process"/>
    <property type="evidence" value="ECO:0007669"/>
    <property type="project" value="UniProtKB-UniPathway"/>
</dbReference>
<dbReference type="InterPro" id="IPR000399">
    <property type="entry name" value="TPP-bd_CS"/>
</dbReference>
<sequence length="569" mass="60394">MTVDNLFGVPEAATNLIALLADEGVAHFFINPGTDSAPIQEALAAARAAGTPSPRAVLCVHESVALAAAIGHHMASGRPQAVMVHVDAGTLNLGCQLHNAQRNGTPVVMFAGRTPYSSAPEVRGHRDAYIHWQQEQLDQPAVVRNYAKWHMEVPRGRELAPIVRRAFQVAQSSPSGPAYVMLPREALMEPGSRVLPRRLPPAIPPGPDPGALGRLAGILVAGQRVVIVACRTAAEPGAAVVLARIAELLGAPVIDQGDRANLPFGHPLHVVGDAGPLETADTVLLLDSEVPWVPAQLAPPADAHVVQIDADPVKAGMPLWSYPVEIALTADTRVTLVLLEQTLLRLATDELREKWSARRRAAESDVAQRRREAARRAASDRPADAPDAMLAALGAALPHDAVVVQEAVTNRPAVARQVQRPPGQFFDTGAPALGWALGGAFGVKLARPQAPVVAICGDGSFNFGVPTAALWSAHRHDAPFVTVVLNNHSYLASKLPVMELYRPGISMRENDFPETRLTPDTDYAALARACGGSGRSVTTPAEMREAIGWALAEADEGRCTVLDVQLPQP</sequence>
<dbReference type="SUPFAM" id="SSF52518">
    <property type="entry name" value="Thiamin diphosphate-binding fold (THDP-binding)"/>
    <property type="match status" value="2"/>
</dbReference>
<evidence type="ECO:0000313" key="14">
    <source>
        <dbReference type="EMBL" id="AFS15693.1"/>
    </source>
</evidence>
<dbReference type="GO" id="GO:0003984">
    <property type="term" value="F:acetolactate synthase activity"/>
    <property type="evidence" value="ECO:0007669"/>
    <property type="project" value="UniProtKB-EC"/>
</dbReference>
<dbReference type="GO" id="GO:0005948">
    <property type="term" value="C:acetolactate synthase complex"/>
    <property type="evidence" value="ECO:0007669"/>
    <property type="project" value="TreeGrafter"/>
</dbReference>
<dbReference type="EMBL" id="CP002275">
    <property type="protein sequence ID" value="AFS15693.1"/>
    <property type="molecule type" value="Genomic_DNA"/>
</dbReference>
<dbReference type="AlphaFoldDB" id="J9WHN6"/>
<evidence type="ECO:0000313" key="15">
    <source>
        <dbReference type="Proteomes" id="UP000007329"/>
    </source>
</evidence>
<dbReference type="InterPro" id="IPR011766">
    <property type="entry name" value="TPP_enzyme_TPP-bd"/>
</dbReference>
<dbReference type="InterPro" id="IPR012001">
    <property type="entry name" value="Thiamin_PyroP_enz_TPP-bd_dom"/>
</dbReference>
<dbReference type="InterPro" id="IPR029061">
    <property type="entry name" value="THDP-binding"/>
</dbReference>
<dbReference type="PROSITE" id="PS00187">
    <property type="entry name" value="TPP_ENZYMES"/>
    <property type="match status" value="1"/>
</dbReference>
<dbReference type="GO" id="GO:0030976">
    <property type="term" value="F:thiamine pyrophosphate binding"/>
    <property type="evidence" value="ECO:0007669"/>
    <property type="project" value="InterPro"/>
</dbReference>
<organism evidence="14 15">
    <name type="scientific">Mycobacterium indicus pranii (strain DSM 45239 / MTCC 9506)</name>
    <dbReference type="NCBI Taxonomy" id="1232724"/>
    <lineage>
        <taxon>Bacteria</taxon>
        <taxon>Bacillati</taxon>
        <taxon>Actinomycetota</taxon>
        <taxon>Actinomycetes</taxon>
        <taxon>Mycobacteriales</taxon>
        <taxon>Mycobacteriaceae</taxon>
        <taxon>Mycobacterium</taxon>
        <taxon>Mycobacterium avium complex (MAC)</taxon>
    </lineage>
</organism>
<dbReference type="GO" id="GO:0000287">
    <property type="term" value="F:magnesium ion binding"/>
    <property type="evidence" value="ECO:0007669"/>
    <property type="project" value="InterPro"/>
</dbReference>
<gene>
    <name evidence="14" type="ORF">MIP_05485</name>
</gene>
<keyword evidence="7" id="KW-0274">FAD</keyword>
<dbReference type="NCBIfam" id="NF006203">
    <property type="entry name" value="PRK08327.1"/>
    <property type="match status" value="1"/>
</dbReference>
<name>J9WHN6_MYCIP</name>
<dbReference type="CDD" id="cd07035">
    <property type="entry name" value="TPP_PYR_POX_like"/>
    <property type="match status" value="1"/>
</dbReference>
<evidence type="ECO:0000256" key="8">
    <source>
        <dbReference type="ARBA" id="ARBA00023052"/>
    </source>
</evidence>
<comment type="catalytic activity">
    <reaction evidence="10">
        <text>2 pyruvate + H(+) = (2S)-2-acetolactate + CO2</text>
        <dbReference type="Rhea" id="RHEA:25249"/>
        <dbReference type="ChEBI" id="CHEBI:15361"/>
        <dbReference type="ChEBI" id="CHEBI:15378"/>
        <dbReference type="ChEBI" id="CHEBI:16526"/>
        <dbReference type="ChEBI" id="CHEBI:58476"/>
        <dbReference type="EC" id="2.2.1.6"/>
    </reaction>
</comment>
<evidence type="ECO:0000256" key="5">
    <source>
        <dbReference type="ARBA" id="ARBA00022605"/>
    </source>
</evidence>
<proteinExistence type="inferred from homology"/>
<dbReference type="UniPathway" id="UPA00049">
    <property type="reaction ID" value="UER00059"/>
</dbReference>
<dbReference type="KEGG" id="mid:MIP_05485"/>
<dbReference type="PATRIC" id="fig|1232724.3.peg.3730"/>
<dbReference type="InterPro" id="IPR045229">
    <property type="entry name" value="TPP_enz"/>
</dbReference>
<dbReference type="PANTHER" id="PTHR18968">
    <property type="entry name" value="THIAMINE PYROPHOSPHATE ENZYMES"/>
    <property type="match status" value="1"/>
</dbReference>
<keyword evidence="5" id="KW-0028">Amino-acid biosynthesis</keyword>
<comment type="pathway">
    <text evidence="2">Amino-acid biosynthesis; L-valine biosynthesis; L-valine from pyruvate: step 1/4.</text>
</comment>
<evidence type="ECO:0000259" key="13">
    <source>
        <dbReference type="Pfam" id="PF02776"/>
    </source>
</evidence>
<comment type="similarity">
    <text evidence="3">Belongs to the TPP enzyme family.</text>
</comment>
<evidence type="ECO:0000256" key="6">
    <source>
        <dbReference type="ARBA" id="ARBA00022630"/>
    </source>
</evidence>
<reference evidence="14 15" key="1">
    <citation type="journal article" date="2007" name="PLoS ONE">
        <title>Molecular analysis of a leprosy immunotherapeutic bacillus provides insights into Mycobacterium evolution.</title>
        <authorList>
            <person name="Ahmed N."/>
            <person name="Saini V."/>
            <person name="Raghuvanshi S."/>
            <person name="Khurana J.P."/>
            <person name="Tyagi A.K."/>
            <person name="Tyagi A.K."/>
            <person name="Hasnain S.E."/>
        </authorList>
    </citation>
    <scope>NUCLEOTIDE SEQUENCE [LARGE SCALE GENOMIC DNA]</scope>
    <source>
        <strain evidence="14">MTCC 9506</strain>
    </source>
</reference>
<evidence type="ECO:0000256" key="1">
    <source>
        <dbReference type="ARBA" id="ARBA00004974"/>
    </source>
</evidence>
<evidence type="ECO:0000259" key="12">
    <source>
        <dbReference type="Pfam" id="PF02775"/>
    </source>
</evidence>
<dbReference type="Gene3D" id="3.40.50.1220">
    <property type="entry name" value="TPP-binding domain"/>
    <property type="match status" value="1"/>
</dbReference>
<feature type="region of interest" description="Disordered" evidence="11">
    <location>
        <begin position="358"/>
        <end position="383"/>
    </location>
</feature>
<dbReference type="CDD" id="cd02002">
    <property type="entry name" value="TPP_BFDC"/>
    <property type="match status" value="1"/>
</dbReference>
<dbReference type="RefSeq" id="WP_014942649.1">
    <property type="nucleotide sequence ID" value="NC_018612.1"/>
</dbReference>
<dbReference type="HOGENOM" id="CLU_013748_4_0_11"/>
<evidence type="ECO:0000256" key="9">
    <source>
        <dbReference type="ARBA" id="ARBA00023304"/>
    </source>
</evidence>
<protein>
    <recommendedName>
        <fullName evidence="4">acetolactate synthase</fullName>
        <ecNumber evidence="4">2.2.1.6</ecNumber>
    </recommendedName>
</protein>
<evidence type="ECO:0000256" key="10">
    <source>
        <dbReference type="ARBA" id="ARBA00048670"/>
    </source>
</evidence>
<dbReference type="Pfam" id="PF02775">
    <property type="entry name" value="TPP_enzyme_C"/>
    <property type="match status" value="1"/>
</dbReference>
<dbReference type="PANTHER" id="PTHR18968:SF164">
    <property type="entry name" value="PYRUVATE DECARBOXYLASE"/>
    <property type="match status" value="1"/>
</dbReference>
<feature type="domain" description="Thiamine pyrophosphate enzyme N-terminal TPP-binding" evidence="13">
    <location>
        <begin position="12"/>
        <end position="141"/>
    </location>
</feature>
<feature type="domain" description="Thiamine pyrophosphate enzyme TPP-binding" evidence="12">
    <location>
        <begin position="417"/>
        <end position="564"/>
    </location>
</feature>
<dbReference type="SUPFAM" id="SSF52467">
    <property type="entry name" value="DHS-like NAD/FAD-binding domain"/>
    <property type="match status" value="1"/>
</dbReference>
<evidence type="ECO:0000256" key="11">
    <source>
        <dbReference type="SAM" id="MobiDB-lite"/>
    </source>
</evidence>
<dbReference type="Gene3D" id="3.40.50.970">
    <property type="match status" value="2"/>
</dbReference>
<dbReference type="EC" id="2.2.1.6" evidence="4"/>
<keyword evidence="6" id="KW-0285">Flavoprotein</keyword>
<dbReference type="UniPathway" id="UPA00047">
    <property type="reaction ID" value="UER00055"/>
</dbReference>
<keyword evidence="9" id="KW-0100">Branched-chain amino acid biosynthesis</keyword>
<dbReference type="GO" id="GO:0050660">
    <property type="term" value="F:flavin adenine dinucleotide binding"/>
    <property type="evidence" value="ECO:0007669"/>
    <property type="project" value="TreeGrafter"/>
</dbReference>
<accession>J9WHN6</accession>
<evidence type="ECO:0000256" key="7">
    <source>
        <dbReference type="ARBA" id="ARBA00022827"/>
    </source>
</evidence>
<dbReference type="Proteomes" id="UP000007329">
    <property type="component" value="Chromosome"/>
</dbReference>